<reference evidence="2 3" key="1">
    <citation type="submission" date="2024-05" db="EMBL/GenBank/DDBJ databases">
        <title>A draft genome resource for the thread blight pathogen Marasmius tenuissimus strain MS-2.</title>
        <authorList>
            <person name="Yulfo-Soto G.E."/>
            <person name="Baruah I.K."/>
            <person name="Amoako-Attah I."/>
            <person name="Bukari Y."/>
            <person name="Meinhardt L.W."/>
            <person name="Bailey B.A."/>
            <person name="Cohen S.P."/>
        </authorList>
    </citation>
    <scope>NUCLEOTIDE SEQUENCE [LARGE SCALE GENOMIC DNA]</scope>
    <source>
        <strain evidence="2 3">MS-2</strain>
    </source>
</reference>
<feature type="compositionally biased region" description="Basic residues" evidence="1">
    <location>
        <begin position="1185"/>
        <end position="1194"/>
    </location>
</feature>
<feature type="compositionally biased region" description="Low complexity" evidence="1">
    <location>
        <begin position="128"/>
        <end position="138"/>
    </location>
</feature>
<feature type="region of interest" description="Disordered" evidence="1">
    <location>
        <begin position="716"/>
        <end position="735"/>
    </location>
</feature>
<feature type="compositionally biased region" description="Low complexity" evidence="1">
    <location>
        <begin position="222"/>
        <end position="263"/>
    </location>
</feature>
<feature type="compositionally biased region" description="Basic and acidic residues" evidence="1">
    <location>
        <begin position="954"/>
        <end position="964"/>
    </location>
</feature>
<feature type="compositionally biased region" description="Basic and acidic residues" evidence="1">
    <location>
        <begin position="35"/>
        <end position="44"/>
    </location>
</feature>
<dbReference type="EMBL" id="JBBXMP010000859">
    <property type="protein sequence ID" value="KAL0056866.1"/>
    <property type="molecule type" value="Genomic_DNA"/>
</dbReference>
<feature type="region of interest" description="Disordered" evidence="1">
    <location>
        <begin position="648"/>
        <end position="697"/>
    </location>
</feature>
<feature type="compositionally biased region" description="Polar residues" evidence="1">
    <location>
        <begin position="1004"/>
        <end position="1024"/>
    </location>
</feature>
<accession>A0ABR2Z7N4</accession>
<feature type="compositionally biased region" description="Polar residues" evidence="1">
    <location>
        <begin position="108"/>
        <end position="120"/>
    </location>
</feature>
<dbReference type="InterPro" id="IPR011993">
    <property type="entry name" value="PH-like_dom_sf"/>
</dbReference>
<feature type="compositionally biased region" description="Basic and acidic residues" evidence="1">
    <location>
        <begin position="151"/>
        <end position="166"/>
    </location>
</feature>
<feature type="compositionally biased region" description="Pro residues" evidence="1">
    <location>
        <begin position="765"/>
        <end position="784"/>
    </location>
</feature>
<feature type="compositionally biased region" description="Low complexity" evidence="1">
    <location>
        <begin position="284"/>
        <end position="313"/>
    </location>
</feature>
<evidence type="ECO:0000313" key="2">
    <source>
        <dbReference type="EMBL" id="KAL0056866.1"/>
    </source>
</evidence>
<feature type="compositionally biased region" description="Basic and acidic residues" evidence="1">
    <location>
        <begin position="650"/>
        <end position="674"/>
    </location>
</feature>
<dbReference type="Gene3D" id="2.30.29.30">
    <property type="entry name" value="Pleckstrin-homology domain (PH domain)/Phosphotyrosine-binding domain (PTB)"/>
    <property type="match status" value="2"/>
</dbReference>
<feature type="compositionally biased region" description="Polar residues" evidence="1">
    <location>
        <begin position="22"/>
        <end position="33"/>
    </location>
</feature>
<evidence type="ECO:0008006" key="4">
    <source>
        <dbReference type="Google" id="ProtNLM"/>
    </source>
</evidence>
<feature type="compositionally biased region" description="Low complexity" evidence="1">
    <location>
        <begin position="45"/>
        <end position="59"/>
    </location>
</feature>
<feature type="region of interest" description="Disordered" evidence="1">
    <location>
        <begin position="101"/>
        <end position="365"/>
    </location>
</feature>
<protein>
    <recommendedName>
        <fullName evidence="4">PH domain-containing protein</fullName>
    </recommendedName>
</protein>
<dbReference type="PANTHER" id="PTHR37283:SF1">
    <property type="entry name" value="PH DOMAIN-CONTAINING PROTEIN YHR131C"/>
    <property type="match status" value="1"/>
</dbReference>
<gene>
    <name evidence="2" type="ORF">AAF712_016519</name>
</gene>
<dbReference type="PANTHER" id="PTHR37283">
    <property type="entry name" value="PH DOMAIN-CONTAINING PROTEIN YHR131C"/>
    <property type="match status" value="1"/>
</dbReference>
<feature type="region of interest" description="Disordered" evidence="1">
    <location>
        <begin position="1175"/>
        <end position="1225"/>
    </location>
</feature>
<feature type="region of interest" description="Disordered" evidence="1">
    <location>
        <begin position="757"/>
        <end position="790"/>
    </location>
</feature>
<dbReference type="SUPFAM" id="SSF50729">
    <property type="entry name" value="PH domain-like"/>
    <property type="match status" value="1"/>
</dbReference>
<feature type="region of interest" description="Disordered" evidence="1">
    <location>
        <begin position="380"/>
        <end position="526"/>
    </location>
</feature>
<keyword evidence="3" id="KW-1185">Reference proteome</keyword>
<feature type="compositionally biased region" description="Polar residues" evidence="1">
    <location>
        <begin position="169"/>
        <end position="188"/>
    </location>
</feature>
<feature type="region of interest" description="Disordered" evidence="1">
    <location>
        <begin position="893"/>
        <end position="1083"/>
    </location>
</feature>
<feature type="compositionally biased region" description="Acidic residues" evidence="1">
    <location>
        <begin position="441"/>
        <end position="475"/>
    </location>
</feature>
<comment type="caution">
    <text evidence="2">The sequence shown here is derived from an EMBL/GenBank/DDBJ whole genome shotgun (WGS) entry which is preliminary data.</text>
</comment>
<proteinExistence type="predicted"/>
<feature type="compositionally biased region" description="Polar residues" evidence="1">
    <location>
        <begin position="314"/>
        <end position="333"/>
    </location>
</feature>
<feature type="compositionally biased region" description="Polar residues" evidence="1">
    <location>
        <begin position="60"/>
        <end position="70"/>
    </location>
</feature>
<feature type="compositionally biased region" description="Polar residues" evidence="1">
    <location>
        <begin position="478"/>
        <end position="496"/>
    </location>
</feature>
<organism evidence="2 3">
    <name type="scientific">Marasmius tenuissimus</name>
    <dbReference type="NCBI Taxonomy" id="585030"/>
    <lineage>
        <taxon>Eukaryota</taxon>
        <taxon>Fungi</taxon>
        <taxon>Dikarya</taxon>
        <taxon>Basidiomycota</taxon>
        <taxon>Agaricomycotina</taxon>
        <taxon>Agaricomycetes</taxon>
        <taxon>Agaricomycetidae</taxon>
        <taxon>Agaricales</taxon>
        <taxon>Marasmiineae</taxon>
        <taxon>Marasmiaceae</taxon>
        <taxon>Marasmius</taxon>
    </lineage>
</organism>
<dbReference type="Proteomes" id="UP001437256">
    <property type="component" value="Unassembled WGS sequence"/>
</dbReference>
<evidence type="ECO:0000313" key="3">
    <source>
        <dbReference type="Proteomes" id="UP001437256"/>
    </source>
</evidence>
<feature type="compositionally biased region" description="Low complexity" evidence="1">
    <location>
        <begin position="418"/>
        <end position="427"/>
    </location>
</feature>
<sequence length="1225" mass="129744">MDFTSHIAAKPFMSQPMLSLHHQPNPQAHQNVRNADLRNPRSGRESFSSQSEGSSADSSPIRTETTLPRSSQKHAIAVGVGMVHGATTAVSVAVGSHHGLGKGATDGLPQSQTSLSSTKQPYPGLPPSSHMNGSSRSSRLAESGTRAISRNGDRDERARTADDKRVGGVSTSSTDQLKIKGQSTPQVNSSSVSSSRKGKEAENVASSPSLSSAKVLGTSEIPSTSTFPPSPTTPASRATTRPSVSISTISTSTASSSATVTPRNNQNPKAQHEIPPVPSMPRPSAMSVPTPSSSSVTGFSKSSSSDAAAFASSIPRSESPSEMESTSQQTQHTPAGASKRRSLMTPKLTFPLPGHKRFSLTDGDSARLSPSIIIRQPAWPILHLPPSTPSTSGRPQTSPGVTDASSNIAGAVRPPGRRPSSSSTTGPKLRHMPALTMDGAGEPEEPDEEDIAEESESSEEEGGNTSSDEDEDDDGYQSARTSTSQQEKGNTRTNPISVPPPPMPPSREGAATPKANPSRTPRFGQLGNVAHDYFSGVFSPSTPSTVSTKTPKPQASFYVTPASTPSVPPSATPGTNPPTLPPLMASIPMSFPPFNLSPSTPVARTPFNGHKRASRSMFDLSASLAETDGDGILDHCVGISRKPSLIKPAEQIKARAREQRESNKEKESADRPTDVDATPVPPSSLASTSVAPIPIPIHTPKPIVLHTPMEEMKTLDSLIPGATSGTARSASLKRRRSMPLFTPSSPPPPYPTFFHHPPQSLAGAIPPPGTETHADPPPPPPPLHEIPEGREELPGYSNAIYIRAVMPRKMEFTKPSVPARDRKWRRVICELEGTAFRVYEFKQKGVGGAGKVKEWWERKVGVGDVSGGVGIGGGMGGNVGSAGVSVVPDGNGAARIGNATNSDDMTEEERARRRRMQKIDVTDGTHEEGSPKPQATMEVRIPASPPTQPSTRGRVGEPDQEGSKPKPPSRSRFTFLKPGKSGKSHSRSNSEAPTREGSLLGSDTPPTRSSLNLPRPSVNSSRSGGSDEIMEEPRVRPRNSRQSLSTASPRQSLSTRSSHSMMRPSVVTSQSDPTNTSTTSGATPISQLTAASSSSFLGSQTTQECPLPDRDCLMKTYTLQNAESGLGNDYIKRKNVIRVRMDGEQFLLQAKDVASVIEWIEGLHSAANIALDLDERPMPRGPLFPRRRRRRQRRNTGEGNGNGDGGNGGNLNGGSTNTGALDPRS</sequence>
<feature type="compositionally biased region" description="Gly residues" evidence="1">
    <location>
        <begin position="1198"/>
        <end position="1212"/>
    </location>
</feature>
<evidence type="ECO:0000256" key="1">
    <source>
        <dbReference type="SAM" id="MobiDB-lite"/>
    </source>
</evidence>
<feature type="compositionally biased region" description="Polar residues" evidence="1">
    <location>
        <begin position="389"/>
        <end position="408"/>
    </location>
</feature>
<name>A0ABR2Z7N4_9AGAR</name>
<feature type="compositionally biased region" description="Polar residues" evidence="1">
    <location>
        <begin position="1040"/>
        <end position="1083"/>
    </location>
</feature>
<feature type="compositionally biased region" description="Basic and acidic residues" evidence="1">
    <location>
        <begin position="917"/>
        <end position="930"/>
    </location>
</feature>
<feature type="region of interest" description="Disordered" evidence="1">
    <location>
        <begin position="14"/>
        <end position="73"/>
    </location>
</feature>